<accession>A0ABW7SIC1</accession>
<evidence type="ECO:0000256" key="2">
    <source>
        <dbReference type="ARBA" id="ARBA00013161"/>
    </source>
</evidence>
<evidence type="ECO:0000256" key="7">
    <source>
        <dbReference type="ARBA" id="ARBA00023146"/>
    </source>
</evidence>
<evidence type="ECO:0000313" key="11">
    <source>
        <dbReference type="Proteomes" id="UP001611075"/>
    </source>
</evidence>
<dbReference type="RefSeq" id="WP_396678898.1">
    <property type="nucleotide sequence ID" value="NZ_JBIRPU010000006.1"/>
</dbReference>
<organism evidence="10 11">
    <name type="scientific">Micromonospora rubida</name>
    <dbReference type="NCBI Taxonomy" id="2697657"/>
    <lineage>
        <taxon>Bacteria</taxon>
        <taxon>Bacillati</taxon>
        <taxon>Actinomycetota</taxon>
        <taxon>Actinomycetes</taxon>
        <taxon>Micromonosporales</taxon>
        <taxon>Micromonosporaceae</taxon>
        <taxon>Micromonospora</taxon>
    </lineage>
</organism>
<dbReference type="Gene3D" id="3.40.50.620">
    <property type="entry name" value="HUPs"/>
    <property type="match status" value="1"/>
</dbReference>
<dbReference type="InterPro" id="IPR001412">
    <property type="entry name" value="aa-tRNA-synth_I_CS"/>
</dbReference>
<evidence type="ECO:0000256" key="6">
    <source>
        <dbReference type="ARBA" id="ARBA00022917"/>
    </source>
</evidence>
<keyword evidence="4 9" id="KW-0547">Nucleotide-binding</keyword>
<dbReference type="PANTHER" id="PTHR43766:SF1">
    <property type="entry name" value="TRYPTOPHAN--TRNA LIGASE, MITOCHONDRIAL"/>
    <property type="match status" value="1"/>
</dbReference>
<evidence type="ECO:0000313" key="10">
    <source>
        <dbReference type="EMBL" id="MFI0793455.1"/>
    </source>
</evidence>
<sequence>MTEAPNAPLAAAMARNPALVREISEHPERFRMLTGERPTGRLHVGHYFGTLQNRLRLQDLGVELFVLLADYQVFTDRDISAEIGQNVLECMADYLAIGLDPQRCTIFAHSYVPELNQLMLPFLSLVSVSELQRNPTVKEEIRSSNRPQVNGLMFTYPVHQAADILFCKGNLVPGGKDQLPHVEVTRDIARRFNERFGAGEAYFPEPEILLSNAPLLLGVDGKKMGKSLNNSINLGATAEQTAKLIKGAKTDSIREVTYDPDQRPEVSNLVLLGSLASGQSPEEFAAACADSGGAGLKKAVTEAVNEFFRPIRERRSALLTDPGHLMSVLKTGNEHASGIARQTLTDVRRLMGTDYYPLGNA</sequence>
<dbReference type="SUPFAM" id="SSF52374">
    <property type="entry name" value="Nucleotidylyl transferase"/>
    <property type="match status" value="1"/>
</dbReference>
<dbReference type="InterPro" id="IPR050203">
    <property type="entry name" value="Trp-tRNA_synthetase"/>
</dbReference>
<name>A0ABW7SIC1_9ACTN</name>
<evidence type="ECO:0000256" key="5">
    <source>
        <dbReference type="ARBA" id="ARBA00022840"/>
    </source>
</evidence>
<reference evidence="10 11" key="1">
    <citation type="submission" date="2024-10" db="EMBL/GenBank/DDBJ databases">
        <title>The Natural Products Discovery Center: Release of the First 8490 Sequenced Strains for Exploring Actinobacteria Biosynthetic Diversity.</title>
        <authorList>
            <person name="Kalkreuter E."/>
            <person name="Kautsar S.A."/>
            <person name="Yang D."/>
            <person name="Bader C.D."/>
            <person name="Teijaro C.N."/>
            <person name="Fluegel L."/>
            <person name="Davis C.M."/>
            <person name="Simpson J.R."/>
            <person name="Lauterbach L."/>
            <person name="Steele A.D."/>
            <person name="Gui C."/>
            <person name="Meng S."/>
            <person name="Li G."/>
            <person name="Viehrig K."/>
            <person name="Ye F."/>
            <person name="Su P."/>
            <person name="Kiefer A.F."/>
            <person name="Nichols A."/>
            <person name="Cepeda A.J."/>
            <person name="Yan W."/>
            <person name="Fan B."/>
            <person name="Jiang Y."/>
            <person name="Adhikari A."/>
            <person name="Zheng C.-J."/>
            <person name="Schuster L."/>
            <person name="Cowan T.M."/>
            <person name="Smanski M.J."/>
            <person name="Chevrette M.G."/>
            <person name="De Carvalho L.P.S."/>
            <person name="Shen B."/>
        </authorList>
    </citation>
    <scope>NUCLEOTIDE SEQUENCE [LARGE SCALE GENOMIC DNA]</scope>
    <source>
        <strain evidence="10 11">NPDC021253</strain>
    </source>
</reference>
<dbReference type="GO" id="GO:0004830">
    <property type="term" value="F:tryptophan-tRNA ligase activity"/>
    <property type="evidence" value="ECO:0007669"/>
    <property type="project" value="UniProtKB-EC"/>
</dbReference>
<comment type="similarity">
    <text evidence="1 9">Belongs to the class-I aminoacyl-tRNA synthetase family.</text>
</comment>
<dbReference type="NCBIfam" id="TIGR00233">
    <property type="entry name" value="trpS"/>
    <property type="match status" value="1"/>
</dbReference>
<comment type="caution">
    <text evidence="10">The sequence shown here is derived from an EMBL/GenBank/DDBJ whole genome shotgun (WGS) entry which is preliminary data.</text>
</comment>
<protein>
    <recommendedName>
        <fullName evidence="2 8">Tryptophan--tRNA ligase</fullName>
        <ecNumber evidence="2 8">6.1.1.2</ecNumber>
    </recommendedName>
</protein>
<evidence type="ECO:0000256" key="1">
    <source>
        <dbReference type="ARBA" id="ARBA00005594"/>
    </source>
</evidence>
<keyword evidence="5 9" id="KW-0067">ATP-binding</keyword>
<evidence type="ECO:0000256" key="8">
    <source>
        <dbReference type="NCBIfam" id="TIGR00233"/>
    </source>
</evidence>
<keyword evidence="7 9" id="KW-0030">Aminoacyl-tRNA synthetase</keyword>
<keyword evidence="6 9" id="KW-0648">Protein biosynthesis</keyword>
<keyword evidence="11" id="KW-1185">Reference proteome</keyword>
<dbReference type="Gene3D" id="1.10.240.10">
    <property type="entry name" value="Tyrosyl-Transfer RNA Synthetase"/>
    <property type="match status" value="1"/>
</dbReference>
<dbReference type="EMBL" id="JBIRPU010000006">
    <property type="protein sequence ID" value="MFI0793455.1"/>
    <property type="molecule type" value="Genomic_DNA"/>
</dbReference>
<dbReference type="PROSITE" id="PS00178">
    <property type="entry name" value="AA_TRNA_LIGASE_I"/>
    <property type="match status" value="1"/>
</dbReference>
<dbReference type="InterPro" id="IPR002305">
    <property type="entry name" value="aa-tRNA-synth_Ic"/>
</dbReference>
<dbReference type="Proteomes" id="UP001611075">
    <property type="component" value="Unassembled WGS sequence"/>
</dbReference>
<dbReference type="PANTHER" id="PTHR43766">
    <property type="entry name" value="TRYPTOPHAN--TRNA LIGASE, MITOCHONDRIAL"/>
    <property type="match status" value="1"/>
</dbReference>
<dbReference type="InterPro" id="IPR002306">
    <property type="entry name" value="Trp-tRNA-ligase"/>
</dbReference>
<evidence type="ECO:0000256" key="9">
    <source>
        <dbReference type="RuleBase" id="RU363036"/>
    </source>
</evidence>
<dbReference type="PRINTS" id="PR01039">
    <property type="entry name" value="TRNASYNTHTRP"/>
</dbReference>
<dbReference type="EC" id="6.1.1.2" evidence="2 8"/>
<dbReference type="CDD" id="cd00806">
    <property type="entry name" value="TrpRS_core"/>
    <property type="match status" value="1"/>
</dbReference>
<gene>
    <name evidence="10" type="primary">trpS</name>
    <name evidence="10" type="ORF">ACH4OY_12285</name>
</gene>
<evidence type="ECO:0000256" key="3">
    <source>
        <dbReference type="ARBA" id="ARBA00022598"/>
    </source>
</evidence>
<keyword evidence="3 9" id="KW-0436">Ligase</keyword>
<evidence type="ECO:0000256" key="4">
    <source>
        <dbReference type="ARBA" id="ARBA00022741"/>
    </source>
</evidence>
<proteinExistence type="inferred from homology"/>
<dbReference type="Pfam" id="PF00579">
    <property type="entry name" value="tRNA-synt_1b"/>
    <property type="match status" value="1"/>
</dbReference>
<dbReference type="InterPro" id="IPR014729">
    <property type="entry name" value="Rossmann-like_a/b/a_fold"/>
</dbReference>